<feature type="compositionally biased region" description="Polar residues" evidence="1">
    <location>
        <begin position="691"/>
        <end position="718"/>
    </location>
</feature>
<gene>
    <name evidence="3" type="primary">LOC101851999</name>
</gene>
<feature type="region of interest" description="Disordered" evidence="1">
    <location>
        <begin position="557"/>
        <end position="590"/>
    </location>
</feature>
<feature type="compositionally biased region" description="Low complexity" evidence="1">
    <location>
        <begin position="676"/>
        <end position="686"/>
    </location>
</feature>
<feature type="compositionally biased region" description="Low complexity" evidence="1">
    <location>
        <begin position="483"/>
        <end position="504"/>
    </location>
</feature>
<protein>
    <submittedName>
        <fullName evidence="3">Nucleoporin NUP159</fullName>
    </submittedName>
</protein>
<feature type="region of interest" description="Disordered" evidence="1">
    <location>
        <begin position="268"/>
        <end position="287"/>
    </location>
</feature>
<feature type="region of interest" description="Disordered" evidence="1">
    <location>
        <begin position="303"/>
        <end position="510"/>
    </location>
</feature>
<dbReference type="Proteomes" id="UP000694888">
    <property type="component" value="Unplaced"/>
</dbReference>
<feature type="compositionally biased region" description="Acidic residues" evidence="1">
    <location>
        <begin position="802"/>
        <end position="818"/>
    </location>
</feature>
<name>A0ABM0KAW0_APLCA</name>
<feature type="compositionally biased region" description="Basic and acidic residues" evidence="1">
    <location>
        <begin position="28"/>
        <end position="37"/>
    </location>
</feature>
<reference evidence="3" key="1">
    <citation type="submission" date="2025-08" db="UniProtKB">
        <authorList>
            <consortium name="RefSeq"/>
        </authorList>
    </citation>
    <scope>IDENTIFICATION</scope>
</reference>
<evidence type="ECO:0000313" key="2">
    <source>
        <dbReference type="Proteomes" id="UP000694888"/>
    </source>
</evidence>
<accession>A0ABM0KAW0</accession>
<organism evidence="2 3">
    <name type="scientific">Aplysia californica</name>
    <name type="common">California sea hare</name>
    <dbReference type="NCBI Taxonomy" id="6500"/>
    <lineage>
        <taxon>Eukaryota</taxon>
        <taxon>Metazoa</taxon>
        <taxon>Spiralia</taxon>
        <taxon>Lophotrochozoa</taxon>
        <taxon>Mollusca</taxon>
        <taxon>Gastropoda</taxon>
        <taxon>Heterobranchia</taxon>
        <taxon>Euthyneura</taxon>
        <taxon>Tectipleura</taxon>
        <taxon>Aplysiida</taxon>
        <taxon>Aplysioidea</taxon>
        <taxon>Aplysiidae</taxon>
        <taxon>Aplysia</taxon>
    </lineage>
</organism>
<feature type="region of interest" description="Disordered" evidence="1">
    <location>
        <begin position="97"/>
        <end position="154"/>
    </location>
</feature>
<feature type="region of interest" description="Disordered" evidence="1">
    <location>
        <begin position="629"/>
        <end position="659"/>
    </location>
</feature>
<feature type="region of interest" description="Disordered" evidence="1">
    <location>
        <begin position="676"/>
        <end position="829"/>
    </location>
</feature>
<feature type="compositionally biased region" description="Low complexity" evidence="1">
    <location>
        <begin position="354"/>
        <end position="373"/>
    </location>
</feature>
<feature type="region of interest" description="Disordered" evidence="1">
    <location>
        <begin position="19"/>
        <end position="56"/>
    </location>
</feature>
<feature type="compositionally biased region" description="Polar residues" evidence="1">
    <location>
        <begin position="411"/>
        <end position="430"/>
    </location>
</feature>
<dbReference type="GeneID" id="101851999"/>
<feature type="compositionally biased region" description="Low complexity" evidence="1">
    <location>
        <begin position="43"/>
        <end position="56"/>
    </location>
</feature>
<evidence type="ECO:0000313" key="3">
    <source>
        <dbReference type="RefSeq" id="XP_005113165.2"/>
    </source>
</evidence>
<feature type="compositionally biased region" description="Polar residues" evidence="1">
    <location>
        <begin position="326"/>
        <end position="351"/>
    </location>
</feature>
<feature type="compositionally biased region" description="Basic and acidic residues" evidence="1">
    <location>
        <begin position="819"/>
        <end position="829"/>
    </location>
</feature>
<keyword evidence="2" id="KW-1185">Reference proteome</keyword>
<sequence length="829" mass="86868">MNNGATDRPHSVSRVETVAHVASPPRHNGPDDLRSGLDDASGSSINNSNSNSRSNNILTTFTATTTATITTSTSSSSSNNNNSNGFGVVTAELGAQSPRLVSDHDRGRMSRSLLMGSPVTSLRVNGSVEGESDTDSLDTPAGSPAKGRRLTRNPSVESALQSFGLHSPDMLPGADVDFRDLGDNVKVTGEGTVEAFNSVYTNRALGGQRIYYDPDIIDLTNFPPPETPDDDAMLDFTALSTFPPPVFSSNSSLASLGHDSDPLTMMTTPTVRPSVTPARLERSASTGQCPDFLDEDIDALIAQFTIPPPPPSSHSPAHYNGGGADTHTTPTTHGFSQSFSGAFPSSLTSGDQLDVSSSRDVTSSGGSVSDVSRQFVDEELSRLIIPPPPSSAAASPSTEDIPSACVGQGAQGTTARDASPSQTSPVSASAATHKPSYRHHKRSSSLDIPSVRSAVESLANSAKSKSFDKKAESGVGDSPPSPTTTSPHPASSVAGSAAGSNGSVDELTGDSPAAVSEKLHSLLQSLPNFAPELSRYDSDQNFVRTGSLRIYRSSSLDLSPAPTNLVPDPSSNQTVAAASTGSMPNSNSVPIFSRSSSLRLKKPWHRSRSQSYDQQGLALLSGRSNSEILSDASHRTASGKSGSGSGKSSEKSSSGGSESFASLKAKLKDYRDLLLNRNKSSSSSRKYATTGDESGSESAGKSSLRRSGSFSKLVSSPFSRRGSKTDAEGTGSITSADSNWELKEAKTPAVVAPPGGELDAGGEKRVPAVRDSLATNRPGLRPLSSNNVNQPEGEEEKKGEEEEKEEEEKEKEEEEEEESKQAETHEEEE</sequence>
<dbReference type="RefSeq" id="XP_005113165.2">
    <property type="nucleotide sequence ID" value="XM_005113108.3"/>
</dbReference>
<feature type="compositionally biased region" description="Polar residues" evidence="1">
    <location>
        <begin position="569"/>
        <end position="590"/>
    </location>
</feature>
<proteinExistence type="predicted"/>
<evidence type="ECO:0000256" key="1">
    <source>
        <dbReference type="SAM" id="MobiDB-lite"/>
    </source>
</evidence>